<dbReference type="InterPro" id="IPR057727">
    <property type="entry name" value="WCX_dom"/>
</dbReference>
<dbReference type="InterPro" id="IPR051534">
    <property type="entry name" value="CBASS_pafABC_assoc_protein"/>
</dbReference>
<dbReference type="PIRSF" id="PIRSF016838">
    <property type="entry name" value="PafC"/>
    <property type="match status" value="1"/>
</dbReference>
<evidence type="ECO:0000313" key="4">
    <source>
        <dbReference type="EMBL" id="MDN4481711.1"/>
    </source>
</evidence>
<name>A0ABT8GL99_9MICO</name>
<feature type="domain" description="WCX" evidence="3">
    <location>
        <begin position="229"/>
        <end position="301"/>
    </location>
</feature>
<evidence type="ECO:0000259" key="1">
    <source>
        <dbReference type="Pfam" id="PF13280"/>
    </source>
</evidence>
<proteinExistence type="predicted"/>
<dbReference type="InterPro" id="IPR028349">
    <property type="entry name" value="PafC-like"/>
</dbReference>
<dbReference type="PANTHER" id="PTHR34580:SF1">
    <property type="entry name" value="PROTEIN PAFC"/>
    <property type="match status" value="1"/>
</dbReference>
<reference evidence="4" key="1">
    <citation type="submission" date="2023-06" db="EMBL/GenBank/DDBJ databases">
        <title>Egi l300058.</title>
        <authorList>
            <person name="Gao L."/>
            <person name="Fang B.-Z."/>
            <person name="Li W.-J."/>
        </authorList>
    </citation>
    <scope>NUCLEOTIDE SEQUENCE</scope>
    <source>
        <strain evidence="4">EGI L300058</strain>
    </source>
</reference>
<dbReference type="EMBL" id="JAUHQA010000001">
    <property type="protein sequence ID" value="MDN4481711.1"/>
    <property type="molecule type" value="Genomic_DNA"/>
</dbReference>
<accession>A0ABT8GL99</accession>
<protein>
    <submittedName>
        <fullName evidence="4">WYL domain-containing protein</fullName>
    </submittedName>
</protein>
<comment type="caution">
    <text evidence="4">The sequence shown here is derived from an EMBL/GenBank/DDBJ whole genome shotgun (WGS) entry which is preliminary data.</text>
</comment>
<dbReference type="Pfam" id="PF25583">
    <property type="entry name" value="WCX"/>
    <property type="match status" value="1"/>
</dbReference>
<dbReference type="Pfam" id="PF13280">
    <property type="entry name" value="WYL"/>
    <property type="match status" value="1"/>
</dbReference>
<evidence type="ECO:0000313" key="5">
    <source>
        <dbReference type="Proteomes" id="UP001172708"/>
    </source>
</evidence>
<dbReference type="Proteomes" id="UP001172708">
    <property type="component" value="Unassembled WGS sequence"/>
</dbReference>
<dbReference type="InterPro" id="IPR026881">
    <property type="entry name" value="WYL_dom"/>
</dbReference>
<dbReference type="PANTHER" id="PTHR34580">
    <property type="match status" value="1"/>
</dbReference>
<keyword evidence="5" id="KW-1185">Reference proteome</keyword>
<feature type="domain" description="PafC HTH" evidence="2">
    <location>
        <begin position="7"/>
        <end position="120"/>
    </location>
</feature>
<dbReference type="InterPro" id="IPR043839">
    <property type="entry name" value="PafC_HTH"/>
</dbReference>
<dbReference type="Pfam" id="PF19187">
    <property type="entry name" value="HTH_PafC"/>
    <property type="match status" value="1"/>
</dbReference>
<organism evidence="4 5">
    <name type="scientific">Demequina muriae</name>
    <dbReference type="NCBI Taxonomy" id="3051664"/>
    <lineage>
        <taxon>Bacteria</taxon>
        <taxon>Bacillati</taxon>
        <taxon>Actinomycetota</taxon>
        <taxon>Actinomycetes</taxon>
        <taxon>Micrococcales</taxon>
        <taxon>Demequinaceae</taxon>
        <taxon>Demequina</taxon>
    </lineage>
</organism>
<gene>
    <name evidence="4" type="ORF">QQX02_12345</name>
</gene>
<evidence type="ECO:0000259" key="2">
    <source>
        <dbReference type="Pfam" id="PF19187"/>
    </source>
</evidence>
<evidence type="ECO:0000259" key="3">
    <source>
        <dbReference type="Pfam" id="PF25583"/>
    </source>
</evidence>
<dbReference type="PROSITE" id="PS52050">
    <property type="entry name" value="WYL"/>
    <property type="match status" value="1"/>
</dbReference>
<dbReference type="RefSeq" id="WP_301143445.1">
    <property type="nucleotide sequence ID" value="NZ_JAUHQA010000001.1"/>
</dbReference>
<feature type="domain" description="WYL" evidence="1">
    <location>
        <begin position="143"/>
        <end position="208"/>
    </location>
</feature>
<sequence length="307" mass="32769">MADTSRDRLVRLLGMIAYLEAHGSTPFEVLAEHFGVTVQRIERDLWALTTSGIPPYLPDECIEFDFDHLDSGIATLVASQGASQVRLSGREAVALIGALATLIAAGTAPAGAQDVLARLREAYGGVEPVRVLDSPSEADAAVTSTVERGIVEGRAVSLDYIDAQDRRSVRVIEPHRLVAIDGVGYVECFCLKADDYRTLRLGRIASATLSDVMITHPPSEERGFSLAPQFEATVVVRRGARWAFEDLAGVEIEDDGETATARFGVADVDWAAGRLLAVAPALVSIAPTELREAVRAHADAVAAAHSV</sequence>